<name>A0ABQ8UDM9_9EUKA</name>
<reference evidence="2" key="1">
    <citation type="journal article" date="2022" name="bioRxiv">
        <title>Genomics of Preaxostyla Flagellates Illuminates Evolutionary Transitions and the Path Towards Mitochondrial Loss.</title>
        <authorList>
            <person name="Novak L.V.F."/>
            <person name="Treitli S.C."/>
            <person name="Pyrih J."/>
            <person name="Halakuc P."/>
            <person name="Pipaliya S.V."/>
            <person name="Vacek V."/>
            <person name="Brzon O."/>
            <person name="Soukal P."/>
            <person name="Eme L."/>
            <person name="Dacks J.B."/>
            <person name="Karnkowska A."/>
            <person name="Elias M."/>
            <person name="Hampl V."/>
        </authorList>
    </citation>
    <scope>NUCLEOTIDE SEQUENCE</scope>
    <source>
        <strain evidence="2">RCP-MX</strain>
    </source>
</reference>
<gene>
    <name evidence="2" type="ORF">PAPYR_8299</name>
</gene>
<accession>A0ABQ8UDM9</accession>
<keyword evidence="3" id="KW-1185">Reference proteome</keyword>
<evidence type="ECO:0000313" key="2">
    <source>
        <dbReference type="EMBL" id="KAJ4456472.1"/>
    </source>
</evidence>
<evidence type="ECO:0000256" key="1">
    <source>
        <dbReference type="SAM" id="MobiDB-lite"/>
    </source>
</evidence>
<dbReference type="Proteomes" id="UP001141327">
    <property type="component" value="Unassembled WGS sequence"/>
</dbReference>
<sequence>MAPPPTLTPAVREWECDDSSAEFRGVIINLHYACCNLFNLPIFHPDLTELEIRLAIYLIPQIIPSGIFPYDFVDKLIDYVKDHTPDHDLFRQAERELEASESTIAEDVITPPTSTSTL</sequence>
<organism evidence="2 3">
    <name type="scientific">Paratrimastix pyriformis</name>
    <dbReference type="NCBI Taxonomy" id="342808"/>
    <lineage>
        <taxon>Eukaryota</taxon>
        <taxon>Metamonada</taxon>
        <taxon>Preaxostyla</taxon>
        <taxon>Paratrimastigidae</taxon>
        <taxon>Paratrimastix</taxon>
    </lineage>
</organism>
<feature type="region of interest" description="Disordered" evidence="1">
    <location>
        <begin position="98"/>
        <end position="118"/>
    </location>
</feature>
<comment type="caution">
    <text evidence="2">The sequence shown here is derived from an EMBL/GenBank/DDBJ whole genome shotgun (WGS) entry which is preliminary data.</text>
</comment>
<evidence type="ECO:0000313" key="3">
    <source>
        <dbReference type="Proteomes" id="UP001141327"/>
    </source>
</evidence>
<dbReference type="EMBL" id="JAPMOS010000069">
    <property type="protein sequence ID" value="KAJ4456472.1"/>
    <property type="molecule type" value="Genomic_DNA"/>
</dbReference>
<proteinExistence type="predicted"/>
<protein>
    <submittedName>
        <fullName evidence="2">Uncharacterized protein</fullName>
    </submittedName>
</protein>